<feature type="chain" id="PRO_5039401007" description="Multidrug resistance protein MdtA-like C-terminal permuted SH3 domain-containing protein" evidence="4">
    <location>
        <begin position="30"/>
        <end position="439"/>
    </location>
</feature>
<feature type="compositionally biased region" description="Low complexity" evidence="3">
    <location>
        <begin position="153"/>
        <end position="168"/>
    </location>
</feature>
<dbReference type="EMBL" id="BOON01000022">
    <property type="protein sequence ID" value="GII22896.1"/>
    <property type="molecule type" value="Genomic_DNA"/>
</dbReference>
<dbReference type="Gene3D" id="2.40.30.170">
    <property type="match status" value="1"/>
</dbReference>
<dbReference type="Gene3D" id="2.40.420.20">
    <property type="match status" value="1"/>
</dbReference>
<feature type="compositionally biased region" description="Low complexity" evidence="3">
    <location>
        <begin position="176"/>
        <end position="201"/>
    </location>
</feature>
<evidence type="ECO:0000313" key="6">
    <source>
        <dbReference type="EMBL" id="GII22896.1"/>
    </source>
</evidence>
<dbReference type="Pfam" id="PF25967">
    <property type="entry name" value="RND-MFP_C"/>
    <property type="match status" value="1"/>
</dbReference>
<dbReference type="InterPro" id="IPR058627">
    <property type="entry name" value="MdtA-like_C"/>
</dbReference>
<evidence type="ECO:0000256" key="1">
    <source>
        <dbReference type="ARBA" id="ARBA00004196"/>
    </source>
</evidence>
<comment type="subcellular location">
    <subcellularLocation>
        <location evidence="1">Cell envelope</location>
    </subcellularLocation>
</comment>
<evidence type="ECO:0000259" key="5">
    <source>
        <dbReference type="Pfam" id="PF25967"/>
    </source>
</evidence>
<sequence length="439" mass="43272">MRSRLPVRLRGRRAALWLALGAVAAGAVAVTTVAYADRGTPAANASPTVRVRRGVVELTASAAGTVQAAQTRGLSFSTGGVVTEIDVKPGDSVTASQVLARMDASAVQDEVNAAQAGVDSAVDALTRAEQTATPGASTCQAALAAYTNHAEAVSPAPVSPSTSVGPSATPSPPAEPSSTRSEPGAPLPSGAPARPSGRPAAPGGGPTPTGGGGRPCTGPAAGSGSSAGRAGSGDSLLSAQQQLTNARLALRLAQDKLAGTTITAPVAGRVLSVAGTVGADQTPGASGFIVLGEVADTVVRAGFSEADVAHLAVGQPATVTLPNRDGIQVTGKVSQIDPAGTTSGRLVRYGVLVAFDEVPADLLLGQSADVAVVTASASDVLYAPSAAVHPSSDSSNSATVTVRDGGHDVHRTVSVGLRGDQYTEIRSGLQEGDELVVTG</sequence>
<protein>
    <recommendedName>
        <fullName evidence="5">Multidrug resistance protein MdtA-like C-terminal permuted SH3 domain-containing protein</fullName>
    </recommendedName>
</protein>
<reference evidence="6" key="1">
    <citation type="submission" date="2021-01" db="EMBL/GenBank/DDBJ databases">
        <title>Whole genome shotgun sequence of Planosporangium mesophilum NBRC 109066.</title>
        <authorList>
            <person name="Komaki H."/>
            <person name="Tamura T."/>
        </authorList>
    </citation>
    <scope>NUCLEOTIDE SEQUENCE</scope>
    <source>
        <strain evidence="6">NBRC 109066</strain>
    </source>
</reference>
<evidence type="ECO:0000256" key="4">
    <source>
        <dbReference type="SAM" id="SignalP"/>
    </source>
</evidence>
<keyword evidence="2" id="KW-0175">Coiled coil</keyword>
<feature type="compositionally biased region" description="Gly residues" evidence="3">
    <location>
        <begin position="202"/>
        <end position="215"/>
    </location>
</feature>
<feature type="domain" description="Multidrug resistance protein MdtA-like C-terminal permuted SH3" evidence="5">
    <location>
        <begin position="380"/>
        <end position="439"/>
    </location>
</feature>
<comment type="caution">
    <text evidence="6">The sequence shown here is derived from an EMBL/GenBank/DDBJ whole genome shotgun (WGS) entry which is preliminary data.</text>
</comment>
<keyword evidence="4" id="KW-0732">Signal</keyword>
<feature type="compositionally biased region" description="Low complexity" evidence="3">
    <location>
        <begin position="216"/>
        <end position="236"/>
    </location>
</feature>
<evidence type="ECO:0000256" key="2">
    <source>
        <dbReference type="ARBA" id="ARBA00023054"/>
    </source>
</evidence>
<feature type="region of interest" description="Disordered" evidence="3">
    <location>
        <begin position="153"/>
        <end position="236"/>
    </location>
</feature>
<keyword evidence="7" id="KW-1185">Reference proteome</keyword>
<gene>
    <name evidence="6" type="ORF">Pme01_24930</name>
</gene>
<accession>A0A8J3X0N4</accession>
<dbReference type="AlphaFoldDB" id="A0A8J3X0N4"/>
<organism evidence="6 7">
    <name type="scientific">Planosporangium mesophilum</name>
    <dbReference type="NCBI Taxonomy" id="689768"/>
    <lineage>
        <taxon>Bacteria</taxon>
        <taxon>Bacillati</taxon>
        <taxon>Actinomycetota</taxon>
        <taxon>Actinomycetes</taxon>
        <taxon>Micromonosporales</taxon>
        <taxon>Micromonosporaceae</taxon>
        <taxon>Planosporangium</taxon>
    </lineage>
</organism>
<evidence type="ECO:0000313" key="7">
    <source>
        <dbReference type="Proteomes" id="UP000599074"/>
    </source>
</evidence>
<feature type="signal peptide" evidence="4">
    <location>
        <begin position="1"/>
        <end position="29"/>
    </location>
</feature>
<dbReference type="PANTHER" id="PTHR32347">
    <property type="entry name" value="EFFLUX SYSTEM COMPONENT YKNX-RELATED"/>
    <property type="match status" value="1"/>
</dbReference>
<dbReference type="GO" id="GO:0030313">
    <property type="term" value="C:cell envelope"/>
    <property type="evidence" value="ECO:0007669"/>
    <property type="project" value="UniProtKB-SubCell"/>
</dbReference>
<dbReference type="Gene3D" id="2.40.50.100">
    <property type="match status" value="1"/>
</dbReference>
<dbReference type="Proteomes" id="UP000599074">
    <property type="component" value="Unassembled WGS sequence"/>
</dbReference>
<evidence type="ECO:0000256" key="3">
    <source>
        <dbReference type="SAM" id="MobiDB-lite"/>
    </source>
</evidence>
<dbReference type="RefSeq" id="WP_168115559.1">
    <property type="nucleotide sequence ID" value="NZ_BOON01000022.1"/>
</dbReference>
<dbReference type="InterPro" id="IPR050465">
    <property type="entry name" value="UPF0194_transport"/>
</dbReference>
<proteinExistence type="predicted"/>
<dbReference type="SUPFAM" id="SSF111369">
    <property type="entry name" value="HlyD-like secretion proteins"/>
    <property type="match status" value="1"/>
</dbReference>
<name>A0A8J3X0N4_9ACTN</name>